<evidence type="ECO:0000256" key="5">
    <source>
        <dbReference type="ARBA" id="ARBA00022723"/>
    </source>
</evidence>
<evidence type="ECO:0000256" key="13">
    <source>
        <dbReference type="SAM" id="Phobius"/>
    </source>
</evidence>
<accession>A0A835CHX1</accession>
<dbReference type="Proteomes" id="UP000634136">
    <property type="component" value="Unassembled WGS sequence"/>
</dbReference>
<dbReference type="CDD" id="cd09629">
    <property type="entry name" value="DOMON_CIL1_like"/>
    <property type="match status" value="1"/>
</dbReference>
<dbReference type="InterPro" id="IPR006593">
    <property type="entry name" value="Cyt_b561/ferric_Rdtase_TM"/>
</dbReference>
<dbReference type="GO" id="GO:0016020">
    <property type="term" value="C:membrane"/>
    <property type="evidence" value="ECO:0007669"/>
    <property type="project" value="UniProtKB-SubCell"/>
</dbReference>
<evidence type="ECO:0000313" key="18">
    <source>
        <dbReference type="Proteomes" id="UP000634136"/>
    </source>
</evidence>
<keyword evidence="12" id="KW-0408">Iron</keyword>
<comment type="caution">
    <text evidence="17">The sequence shown here is derived from an EMBL/GenBank/DDBJ whole genome shotgun (WGS) entry which is preliminary data.</text>
</comment>
<comment type="function">
    <text evidence="10">May act as a catecholamine-responsive trans-membrane electron transporter.</text>
</comment>
<evidence type="ECO:0000256" key="11">
    <source>
        <dbReference type="PIRNR" id="PIRNR037471"/>
    </source>
</evidence>
<keyword evidence="7 11" id="KW-0249">Electron transport</keyword>
<dbReference type="InterPro" id="IPR045265">
    <property type="entry name" value="AIR12_DOMON"/>
</dbReference>
<dbReference type="EMBL" id="JAAIUW010000002">
    <property type="protein sequence ID" value="KAF7840540.1"/>
    <property type="molecule type" value="Genomic_DNA"/>
</dbReference>
<evidence type="ECO:0000256" key="8">
    <source>
        <dbReference type="ARBA" id="ARBA00022989"/>
    </source>
</evidence>
<feature type="transmembrane region" description="Helical" evidence="13">
    <location>
        <begin position="350"/>
        <end position="374"/>
    </location>
</feature>
<evidence type="ECO:0000256" key="14">
    <source>
        <dbReference type="SAM" id="SignalP"/>
    </source>
</evidence>
<comment type="cofactor">
    <cofactor evidence="11">
        <name>heme b</name>
        <dbReference type="ChEBI" id="CHEBI:60344"/>
    </cofactor>
    <text evidence="11">Binds 2 heme b groups non-covalently.</text>
</comment>
<dbReference type="SMART" id="SM00665">
    <property type="entry name" value="B561"/>
    <property type="match status" value="1"/>
</dbReference>
<dbReference type="FunFam" id="1.20.120.1770:FF:000007">
    <property type="entry name" value="Cytochrome b561 and DOMON domain-containing protein"/>
    <property type="match status" value="1"/>
</dbReference>
<dbReference type="Gene3D" id="1.20.120.1770">
    <property type="match status" value="1"/>
</dbReference>
<dbReference type="Pfam" id="PF03188">
    <property type="entry name" value="Cytochrom_B561"/>
    <property type="match status" value="1"/>
</dbReference>
<keyword evidence="9 11" id="KW-0472">Membrane</keyword>
<dbReference type="PROSITE" id="PS50939">
    <property type="entry name" value="CYTOCHROME_B561"/>
    <property type="match status" value="1"/>
</dbReference>
<proteinExistence type="predicted"/>
<feature type="binding site" description="axial binding residue" evidence="12">
    <location>
        <position position="278"/>
    </location>
    <ligand>
        <name>heme b</name>
        <dbReference type="ChEBI" id="CHEBI:60344"/>
        <label>1</label>
    </ligand>
    <ligandPart>
        <name>Fe</name>
        <dbReference type="ChEBI" id="CHEBI:18248"/>
    </ligandPart>
</feature>
<feature type="chain" id="PRO_5032910089" description="Cytochrome b561 and DOMON domain-containing protein" evidence="14">
    <location>
        <begin position="21"/>
        <end position="401"/>
    </location>
</feature>
<evidence type="ECO:0000256" key="12">
    <source>
        <dbReference type="PIRSR" id="PIRSR037471-1"/>
    </source>
</evidence>
<evidence type="ECO:0000259" key="16">
    <source>
        <dbReference type="PROSITE" id="PS50939"/>
    </source>
</evidence>
<sequence>MKQFFIAFSVLATLFFTSSAQTCLSQTFTNNQKYSTCRDLSHLNSYLHWTYNESTARLDIAYRHGGVTSADKWVAWALNPTGSLGSAMVGAQSLVAVPQSNGSYTAYTSPITSYGTQLQEGDLSFAVSGLSVTYENSEVTLFASLTLTGVSTSVIHTWQDGAMSGSTPQSHDTTSGSANLLSKETLDLVSGQAQAGGSGSSLRRRRNVHGVLNAVSWGILMPIGVIISRYMKVFKSADPAWFYLHLTCQCSAYVLGVAGWGTGLKLGSDSVGIEYTTHRTLGIILFCFATLQVFALLLRPKKDHKIRFYWNVYHHSIGYATIIISIINVFKGFEALEVSAQDRYNSWKHAYIGIIAALGGIAALLEVYTWMVVLKRRKSEAKTSSNGINGANGYGSRPQQV</sequence>
<evidence type="ECO:0000256" key="6">
    <source>
        <dbReference type="ARBA" id="ARBA00022729"/>
    </source>
</evidence>
<evidence type="ECO:0000256" key="9">
    <source>
        <dbReference type="ARBA" id="ARBA00023136"/>
    </source>
</evidence>
<organism evidence="17 18">
    <name type="scientific">Senna tora</name>
    <dbReference type="NCBI Taxonomy" id="362788"/>
    <lineage>
        <taxon>Eukaryota</taxon>
        <taxon>Viridiplantae</taxon>
        <taxon>Streptophyta</taxon>
        <taxon>Embryophyta</taxon>
        <taxon>Tracheophyta</taxon>
        <taxon>Spermatophyta</taxon>
        <taxon>Magnoliopsida</taxon>
        <taxon>eudicotyledons</taxon>
        <taxon>Gunneridae</taxon>
        <taxon>Pentapetalae</taxon>
        <taxon>rosids</taxon>
        <taxon>fabids</taxon>
        <taxon>Fabales</taxon>
        <taxon>Fabaceae</taxon>
        <taxon>Caesalpinioideae</taxon>
        <taxon>Cassia clade</taxon>
        <taxon>Senna</taxon>
    </lineage>
</organism>
<keyword evidence="8 13" id="KW-1133">Transmembrane helix</keyword>
<keyword evidence="2 11" id="KW-0813">Transport</keyword>
<keyword evidence="18" id="KW-1185">Reference proteome</keyword>
<protein>
    <recommendedName>
        <fullName evidence="11">Cytochrome b561 and DOMON domain-containing protein</fullName>
    </recommendedName>
</protein>
<feature type="binding site" description="axial binding residue" evidence="12">
    <location>
        <position position="314"/>
    </location>
    <ligand>
        <name>heme b</name>
        <dbReference type="ChEBI" id="CHEBI:60344"/>
        <label>1</label>
    </ligand>
    <ligandPart>
        <name>Fe</name>
        <dbReference type="ChEBI" id="CHEBI:18248"/>
    </ligandPart>
</feature>
<evidence type="ECO:0000259" key="15">
    <source>
        <dbReference type="PROSITE" id="PS50836"/>
    </source>
</evidence>
<dbReference type="OrthoDB" id="2419613at2759"/>
<dbReference type="AlphaFoldDB" id="A0A835CHX1"/>
<dbReference type="Pfam" id="PF04526">
    <property type="entry name" value="DUF568"/>
    <property type="match status" value="1"/>
</dbReference>
<dbReference type="PROSITE" id="PS50836">
    <property type="entry name" value="DOMON"/>
    <property type="match status" value="1"/>
</dbReference>
<keyword evidence="6 14" id="KW-0732">Signal</keyword>
<dbReference type="InterPro" id="IPR017214">
    <property type="entry name" value="UCP037471"/>
</dbReference>
<feature type="binding site" description="axial binding residue" evidence="12">
    <location>
        <position position="245"/>
    </location>
    <ligand>
        <name>heme b</name>
        <dbReference type="ChEBI" id="CHEBI:60344"/>
        <label>1</label>
    </ligand>
    <ligandPart>
        <name>Fe</name>
        <dbReference type="ChEBI" id="CHEBI:18248"/>
    </ligandPart>
</feature>
<evidence type="ECO:0000256" key="10">
    <source>
        <dbReference type="ARBA" id="ARBA00053871"/>
    </source>
</evidence>
<evidence type="ECO:0000256" key="4">
    <source>
        <dbReference type="ARBA" id="ARBA00022692"/>
    </source>
</evidence>
<reference evidence="17" key="1">
    <citation type="submission" date="2020-09" db="EMBL/GenBank/DDBJ databases">
        <title>Genome-Enabled Discovery of Anthraquinone Biosynthesis in Senna tora.</title>
        <authorList>
            <person name="Kang S.-H."/>
            <person name="Pandey R.P."/>
            <person name="Lee C.-M."/>
            <person name="Sim J.-S."/>
            <person name="Jeong J.-T."/>
            <person name="Choi B.-S."/>
            <person name="Jung M."/>
            <person name="Ginzburg D."/>
            <person name="Zhao K."/>
            <person name="Won S.Y."/>
            <person name="Oh T.-J."/>
            <person name="Yu Y."/>
            <person name="Kim N.-H."/>
            <person name="Lee O.R."/>
            <person name="Lee T.-H."/>
            <person name="Bashyal P."/>
            <person name="Kim T.-S."/>
            <person name="Lee W.-H."/>
            <person name="Kawkins C."/>
            <person name="Kim C.-K."/>
            <person name="Kim J.S."/>
            <person name="Ahn B.O."/>
            <person name="Rhee S.Y."/>
            <person name="Sohng J.K."/>
        </authorList>
    </citation>
    <scope>NUCLEOTIDE SEQUENCE</scope>
    <source>
        <tissue evidence="17">Leaf</tissue>
    </source>
</reference>
<gene>
    <name evidence="17" type="ORF">G2W53_002838</name>
</gene>
<keyword evidence="3" id="KW-0349">Heme</keyword>
<feature type="transmembrane region" description="Helical" evidence="13">
    <location>
        <begin position="310"/>
        <end position="330"/>
    </location>
</feature>
<feature type="domain" description="Cytochrome b561" evidence="16">
    <location>
        <begin position="169"/>
        <end position="374"/>
    </location>
</feature>
<name>A0A835CHX1_9FABA</name>
<evidence type="ECO:0000256" key="2">
    <source>
        <dbReference type="ARBA" id="ARBA00022448"/>
    </source>
</evidence>
<feature type="transmembrane region" description="Helical" evidence="13">
    <location>
        <begin position="210"/>
        <end position="228"/>
    </location>
</feature>
<comment type="subcellular location">
    <subcellularLocation>
        <location evidence="1">Membrane</location>
        <topology evidence="1">Multi-pass membrane protein</topology>
    </subcellularLocation>
</comment>
<evidence type="ECO:0000256" key="7">
    <source>
        <dbReference type="ARBA" id="ARBA00022982"/>
    </source>
</evidence>
<keyword evidence="4 13" id="KW-0812">Transmembrane</keyword>
<feature type="domain" description="DOMON" evidence="15">
    <location>
        <begin position="43"/>
        <end position="161"/>
    </location>
</feature>
<feature type="transmembrane region" description="Helical" evidence="13">
    <location>
        <begin position="240"/>
        <end position="260"/>
    </location>
</feature>
<feature type="binding site" description="axial binding residue" evidence="12">
    <location>
        <position position="209"/>
    </location>
    <ligand>
        <name>heme b</name>
        <dbReference type="ChEBI" id="CHEBI:60344"/>
        <label>1</label>
    </ligand>
    <ligandPart>
        <name>Fe</name>
        <dbReference type="ChEBI" id="CHEBI:18248"/>
    </ligandPart>
</feature>
<dbReference type="GO" id="GO:0046872">
    <property type="term" value="F:metal ion binding"/>
    <property type="evidence" value="ECO:0007669"/>
    <property type="project" value="UniProtKB-KW"/>
</dbReference>
<dbReference type="CDD" id="cd08760">
    <property type="entry name" value="Cyt_b561_FRRS1_like"/>
    <property type="match status" value="1"/>
</dbReference>
<dbReference type="PIRSF" id="PIRSF037471">
    <property type="entry name" value="UCP037471"/>
    <property type="match status" value="1"/>
</dbReference>
<feature type="signal peptide" evidence="14">
    <location>
        <begin position="1"/>
        <end position="20"/>
    </location>
</feature>
<dbReference type="PANTHER" id="PTHR23130:SF167">
    <property type="entry name" value="CYTOCHROME B561 AND DOMON DOMAIN-CONTAINING PROTEIN"/>
    <property type="match status" value="1"/>
</dbReference>
<evidence type="ECO:0000256" key="3">
    <source>
        <dbReference type="ARBA" id="ARBA00022617"/>
    </source>
</evidence>
<evidence type="ECO:0000313" key="17">
    <source>
        <dbReference type="EMBL" id="KAF7840540.1"/>
    </source>
</evidence>
<feature type="transmembrane region" description="Helical" evidence="13">
    <location>
        <begin position="280"/>
        <end position="298"/>
    </location>
</feature>
<evidence type="ECO:0000256" key="1">
    <source>
        <dbReference type="ARBA" id="ARBA00004141"/>
    </source>
</evidence>
<dbReference type="InterPro" id="IPR005018">
    <property type="entry name" value="DOMON_domain"/>
</dbReference>
<keyword evidence="5 12" id="KW-0479">Metal-binding</keyword>
<dbReference type="PANTHER" id="PTHR23130">
    <property type="entry name" value="CYTOCHROME B561 AND DOMON DOMAIN-CONTAINING PROTEIN"/>
    <property type="match status" value="1"/>
</dbReference>